<comment type="caution">
    <text evidence="13">The sequence shown here is derived from an EMBL/GenBank/DDBJ whole genome shotgun (WGS) entry which is preliminary data.</text>
</comment>
<evidence type="ECO:0000313" key="13">
    <source>
        <dbReference type="EMBL" id="KAG0703716.1"/>
    </source>
</evidence>
<feature type="domain" description="HIT-type" evidence="12">
    <location>
        <begin position="8"/>
        <end position="41"/>
    </location>
</feature>
<proteinExistence type="predicted"/>
<dbReference type="GO" id="GO:0008270">
    <property type="term" value="F:zinc ion binding"/>
    <property type="evidence" value="ECO:0007669"/>
    <property type="project" value="UniProtKB-UniRule"/>
</dbReference>
<comment type="subunit">
    <text evidence="10">Thyroid receptor interacting proteins (TRIPs) specifically interact with the ligand binding domain of the thyroid receptor (TR). Requires the presence of thyroid hormone for its interaction. Interacts with NUFIP1. Interacts (via HIT-type zinc finger) with the RUVBL1/RUVBL2 complex in the presence of ADP.</text>
</comment>
<evidence type="ECO:0000256" key="3">
    <source>
        <dbReference type="ARBA" id="ARBA00021568"/>
    </source>
</evidence>
<evidence type="ECO:0000256" key="11">
    <source>
        <dbReference type="PROSITE-ProRule" id="PRU00453"/>
    </source>
</evidence>
<dbReference type="InterPro" id="IPR007529">
    <property type="entry name" value="Znf_HIT"/>
</dbReference>
<dbReference type="Proteomes" id="UP000770661">
    <property type="component" value="Unassembled WGS sequence"/>
</dbReference>
<keyword evidence="14" id="KW-1185">Reference proteome</keyword>
<dbReference type="PANTHER" id="PTHR13483:SF11">
    <property type="entry name" value="ZINC FINGER HIT DOMAIN-CONTAINING PROTEIN 3"/>
    <property type="match status" value="1"/>
</dbReference>
<keyword evidence="8" id="KW-0862">Zinc</keyword>
<organism evidence="13 14">
    <name type="scientific">Chionoecetes opilio</name>
    <name type="common">Atlantic snow crab</name>
    <name type="synonym">Cancer opilio</name>
    <dbReference type="NCBI Taxonomy" id="41210"/>
    <lineage>
        <taxon>Eukaryota</taxon>
        <taxon>Metazoa</taxon>
        <taxon>Ecdysozoa</taxon>
        <taxon>Arthropoda</taxon>
        <taxon>Crustacea</taxon>
        <taxon>Multicrustacea</taxon>
        <taxon>Malacostraca</taxon>
        <taxon>Eumalacostraca</taxon>
        <taxon>Eucarida</taxon>
        <taxon>Decapoda</taxon>
        <taxon>Pleocyemata</taxon>
        <taxon>Brachyura</taxon>
        <taxon>Eubrachyura</taxon>
        <taxon>Majoidea</taxon>
        <taxon>Majidae</taxon>
        <taxon>Chionoecetes</taxon>
    </lineage>
</organism>
<evidence type="ECO:0000256" key="1">
    <source>
        <dbReference type="ARBA" id="ARBA00004123"/>
    </source>
</evidence>
<dbReference type="PANTHER" id="PTHR13483">
    <property type="entry name" value="BOX C_D SNORNA PROTEIN 1-RELATED"/>
    <property type="match status" value="1"/>
</dbReference>
<protein>
    <recommendedName>
        <fullName evidence="3">Zinc finger HIT domain-containing protein 3</fullName>
    </recommendedName>
</protein>
<dbReference type="SUPFAM" id="SSF144232">
    <property type="entry name" value="HIT/MYND zinc finger-like"/>
    <property type="match status" value="1"/>
</dbReference>
<gene>
    <name evidence="13" type="primary">Znhit3</name>
    <name evidence="13" type="ORF">GWK47_002774</name>
</gene>
<dbReference type="EMBL" id="JACEEZ010025183">
    <property type="protein sequence ID" value="KAG0703716.1"/>
    <property type="molecule type" value="Genomic_DNA"/>
</dbReference>
<evidence type="ECO:0000256" key="7">
    <source>
        <dbReference type="ARBA" id="ARBA00022771"/>
    </source>
</evidence>
<evidence type="ECO:0000256" key="8">
    <source>
        <dbReference type="ARBA" id="ARBA00022833"/>
    </source>
</evidence>
<dbReference type="AlphaFoldDB" id="A0A8J4XN51"/>
<evidence type="ECO:0000259" key="12">
    <source>
        <dbReference type="PROSITE" id="PS51083"/>
    </source>
</evidence>
<keyword evidence="6" id="KW-0479">Metal-binding</keyword>
<evidence type="ECO:0000313" key="14">
    <source>
        <dbReference type="Proteomes" id="UP000770661"/>
    </source>
</evidence>
<dbReference type="InterPro" id="IPR048371">
    <property type="entry name" value="ZNHIT3_C"/>
</dbReference>
<dbReference type="GO" id="GO:0070761">
    <property type="term" value="C:pre-snoRNP complex"/>
    <property type="evidence" value="ECO:0007669"/>
    <property type="project" value="TreeGrafter"/>
</dbReference>
<reference evidence="13" key="1">
    <citation type="submission" date="2020-07" db="EMBL/GenBank/DDBJ databases">
        <title>The High-quality genome of the commercially important snow crab, Chionoecetes opilio.</title>
        <authorList>
            <person name="Jeong J.-H."/>
            <person name="Ryu S."/>
        </authorList>
    </citation>
    <scope>NUCLEOTIDE SEQUENCE</scope>
    <source>
        <strain evidence="13">MADBK_172401_WGS</strain>
        <tissue evidence="13">Digestive gland</tissue>
    </source>
</reference>
<dbReference type="OrthoDB" id="18412at2759"/>
<sequence>MSSGGRQCEVCRGAAAKYKCPTCRLKYCSVRCYKSHQSQPCQAAEVPCRPAVEDAESCVSQQQILFPTDDTVAPHTLEKLKDCDKLKDLLGNPHLRQLLREVDGAANAQAAMRRAMLEPIFTEFADAALGVVEPDLEAANAPAPRPSKKQHSS</sequence>
<dbReference type="InterPro" id="IPR051639">
    <property type="entry name" value="BCD1"/>
</dbReference>
<dbReference type="Gene3D" id="3.30.60.190">
    <property type="match status" value="1"/>
</dbReference>
<evidence type="ECO:0000256" key="10">
    <source>
        <dbReference type="ARBA" id="ARBA00046946"/>
    </source>
</evidence>
<keyword evidence="7 11" id="KW-0863">Zinc-finger</keyword>
<dbReference type="Pfam" id="PF04438">
    <property type="entry name" value="zf-HIT"/>
    <property type="match status" value="1"/>
</dbReference>
<dbReference type="GO" id="GO:0005634">
    <property type="term" value="C:nucleus"/>
    <property type="evidence" value="ECO:0007669"/>
    <property type="project" value="UniProtKB-SubCell"/>
</dbReference>
<dbReference type="GO" id="GO:0048254">
    <property type="term" value="P:snoRNA localization"/>
    <property type="evidence" value="ECO:0007669"/>
    <property type="project" value="TreeGrafter"/>
</dbReference>
<dbReference type="GO" id="GO:0000463">
    <property type="term" value="P:maturation of LSU-rRNA from tricistronic rRNA transcript (SSU-rRNA, 5.8S rRNA, LSU-rRNA)"/>
    <property type="evidence" value="ECO:0007669"/>
    <property type="project" value="TreeGrafter"/>
</dbReference>
<accession>A0A8J4XN51</accession>
<evidence type="ECO:0000256" key="5">
    <source>
        <dbReference type="ARBA" id="ARBA00022553"/>
    </source>
</evidence>
<dbReference type="PROSITE" id="PS51083">
    <property type="entry name" value="ZF_HIT"/>
    <property type="match status" value="1"/>
</dbReference>
<evidence type="ECO:0000256" key="2">
    <source>
        <dbReference type="ARBA" id="ARBA00004496"/>
    </source>
</evidence>
<keyword evidence="4" id="KW-0963">Cytoplasm</keyword>
<evidence type="ECO:0000256" key="9">
    <source>
        <dbReference type="ARBA" id="ARBA00023242"/>
    </source>
</evidence>
<evidence type="ECO:0000256" key="4">
    <source>
        <dbReference type="ARBA" id="ARBA00022490"/>
    </source>
</evidence>
<keyword evidence="9" id="KW-0539">Nucleus</keyword>
<keyword evidence="5" id="KW-0597">Phosphoprotein</keyword>
<name>A0A8J4XN51_CHIOP</name>
<dbReference type="Pfam" id="PF21373">
    <property type="entry name" value="ZNHIT3_C"/>
    <property type="match status" value="1"/>
</dbReference>
<dbReference type="GO" id="GO:0005737">
    <property type="term" value="C:cytoplasm"/>
    <property type="evidence" value="ECO:0007669"/>
    <property type="project" value="UniProtKB-SubCell"/>
</dbReference>
<dbReference type="GO" id="GO:0000492">
    <property type="term" value="P:box C/D snoRNP assembly"/>
    <property type="evidence" value="ECO:0007669"/>
    <property type="project" value="TreeGrafter"/>
</dbReference>
<evidence type="ECO:0000256" key="6">
    <source>
        <dbReference type="ARBA" id="ARBA00022723"/>
    </source>
</evidence>
<comment type="subcellular location">
    <subcellularLocation>
        <location evidence="2">Cytoplasm</location>
    </subcellularLocation>
    <subcellularLocation>
        <location evidence="1">Nucleus</location>
    </subcellularLocation>
</comment>
<dbReference type="CDD" id="cd23024">
    <property type="entry name" value="zf-HIT_ZNHIT2-3"/>
    <property type="match status" value="1"/>
</dbReference>